<keyword evidence="3" id="KW-1003">Cell membrane</keyword>
<dbReference type="FunFam" id="3.40.50.300:FF:000218">
    <property type="entry name" value="Multidrug ABC transporter ATP-binding protein"/>
    <property type="match status" value="1"/>
</dbReference>
<dbReference type="PROSITE" id="PS50893">
    <property type="entry name" value="ABC_TRANSPORTER_2"/>
    <property type="match status" value="1"/>
</dbReference>
<keyword evidence="7" id="KW-1278">Translocase</keyword>
<dbReference type="PANTHER" id="PTHR43394:SF1">
    <property type="entry name" value="ATP-BINDING CASSETTE SUB-FAMILY B MEMBER 10, MITOCHONDRIAL"/>
    <property type="match status" value="1"/>
</dbReference>
<dbReference type="AlphaFoldDB" id="A0A3B0V910"/>
<evidence type="ECO:0000256" key="10">
    <source>
        <dbReference type="ARBA" id="ARBA00023136"/>
    </source>
</evidence>
<feature type="transmembrane region" description="Helical" evidence="11">
    <location>
        <begin position="162"/>
        <end position="182"/>
    </location>
</feature>
<dbReference type="SMART" id="SM00382">
    <property type="entry name" value="AAA"/>
    <property type="match status" value="1"/>
</dbReference>
<keyword evidence="4 11" id="KW-0812">Transmembrane</keyword>
<evidence type="ECO:0000256" key="4">
    <source>
        <dbReference type="ARBA" id="ARBA00022692"/>
    </source>
</evidence>
<evidence type="ECO:0000256" key="8">
    <source>
        <dbReference type="ARBA" id="ARBA00022989"/>
    </source>
</evidence>
<evidence type="ECO:0000259" key="12">
    <source>
        <dbReference type="PROSITE" id="PS50893"/>
    </source>
</evidence>
<dbReference type="Gene3D" id="1.20.1560.10">
    <property type="entry name" value="ABC transporter type 1, transmembrane domain"/>
    <property type="match status" value="1"/>
</dbReference>
<dbReference type="SUPFAM" id="SSF90123">
    <property type="entry name" value="ABC transporter transmembrane region"/>
    <property type="match status" value="1"/>
</dbReference>
<dbReference type="SUPFAM" id="SSF52540">
    <property type="entry name" value="P-loop containing nucleoside triphosphate hydrolases"/>
    <property type="match status" value="1"/>
</dbReference>
<keyword evidence="2" id="KW-0813">Transport</keyword>
<evidence type="ECO:0000313" key="14">
    <source>
        <dbReference type="EMBL" id="VAW39321.1"/>
    </source>
</evidence>
<organism evidence="14">
    <name type="scientific">hydrothermal vent metagenome</name>
    <dbReference type="NCBI Taxonomy" id="652676"/>
    <lineage>
        <taxon>unclassified sequences</taxon>
        <taxon>metagenomes</taxon>
        <taxon>ecological metagenomes</taxon>
    </lineage>
</organism>
<evidence type="ECO:0000256" key="6">
    <source>
        <dbReference type="ARBA" id="ARBA00022840"/>
    </source>
</evidence>
<protein>
    <submittedName>
        <fullName evidence="14">Lipid A export permease/ATP-binding protein MsbA</fullName>
    </submittedName>
</protein>
<dbReference type="PROSITE" id="PS50929">
    <property type="entry name" value="ABC_TM1F"/>
    <property type="match status" value="1"/>
</dbReference>
<dbReference type="InterPro" id="IPR027417">
    <property type="entry name" value="P-loop_NTPase"/>
</dbReference>
<evidence type="ECO:0000259" key="13">
    <source>
        <dbReference type="PROSITE" id="PS50929"/>
    </source>
</evidence>
<dbReference type="GO" id="GO:0016020">
    <property type="term" value="C:membrane"/>
    <property type="evidence" value="ECO:0007669"/>
    <property type="project" value="UniProtKB-SubCell"/>
</dbReference>
<feature type="transmembrane region" description="Helical" evidence="11">
    <location>
        <begin position="63"/>
        <end position="82"/>
    </location>
</feature>
<dbReference type="Pfam" id="PF00005">
    <property type="entry name" value="ABC_tran"/>
    <property type="match status" value="1"/>
</dbReference>
<dbReference type="GO" id="GO:0015421">
    <property type="term" value="F:ABC-type oligopeptide transporter activity"/>
    <property type="evidence" value="ECO:0007669"/>
    <property type="project" value="TreeGrafter"/>
</dbReference>
<evidence type="ECO:0000256" key="2">
    <source>
        <dbReference type="ARBA" id="ARBA00022448"/>
    </source>
</evidence>
<feature type="domain" description="ABC transporter" evidence="12">
    <location>
        <begin position="339"/>
        <end position="574"/>
    </location>
</feature>
<proteinExistence type="predicted"/>
<evidence type="ECO:0000256" key="11">
    <source>
        <dbReference type="SAM" id="Phobius"/>
    </source>
</evidence>
<name>A0A3B0V910_9ZZZZ</name>
<evidence type="ECO:0000256" key="3">
    <source>
        <dbReference type="ARBA" id="ARBA00022475"/>
    </source>
</evidence>
<dbReference type="Gene3D" id="3.40.50.300">
    <property type="entry name" value="P-loop containing nucleotide triphosphate hydrolases"/>
    <property type="match status" value="1"/>
</dbReference>
<dbReference type="InterPro" id="IPR003439">
    <property type="entry name" value="ABC_transporter-like_ATP-bd"/>
</dbReference>
<evidence type="ECO:0000256" key="1">
    <source>
        <dbReference type="ARBA" id="ARBA00004141"/>
    </source>
</evidence>
<dbReference type="InterPro" id="IPR011527">
    <property type="entry name" value="ABC1_TM_dom"/>
</dbReference>
<keyword evidence="9" id="KW-0445">Lipid transport</keyword>
<keyword evidence="5" id="KW-0547">Nucleotide-binding</keyword>
<dbReference type="InterPro" id="IPR011917">
    <property type="entry name" value="ABC_transpr_lipidA"/>
</dbReference>
<feature type="domain" description="ABC transmembrane type-1" evidence="13">
    <location>
        <begin position="26"/>
        <end position="307"/>
    </location>
</feature>
<dbReference type="NCBIfam" id="TIGR02203">
    <property type="entry name" value="MsbA_lipidA"/>
    <property type="match status" value="1"/>
</dbReference>
<keyword evidence="8 11" id="KW-1133">Transmembrane helix</keyword>
<reference evidence="14" key="1">
    <citation type="submission" date="2018-06" db="EMBL/GenBank/DDBJ databases">
        <authorList>
            <person name="Zhirakovskaya E."/>
        </authorList>
    </citation>
    <scope>NUCLEOTIDE SEQUENCE</scope>
</reference>
<dbReference type="InterPro" id="IPR003593">
    <property type="entry name" value="AAA+_ATPase"/>
</dbReference>
<dbReference type="InterPro" id="IPR036640">
    <property type="entry name" value="ABC1_TM_sf"/>
</dbReference>
<evidence type="ECO:0000256" key="9">
    <source>
        <dbReference type="ARBA" id="ARBA00023055"/>
    </source>
</evidence>
<keyword evidence="6 14" id="KW-0067">ATP-binding</keyword>
<dbReference type="PROSITE" id="PS00211">
    <property type="entry name" value="ABC_TRANSPORTER_1"/>
    <property type="match status" value="1"/>
</dbReference>
<comment type="subcellular location">
    <subcellularLocation>
        <location evidence="1">Membrane</location>
        <topology evidence="1">Multi-pass membrane protein</topology>
    </subcellularLocation>
</comment>
<dbReference type="GO" id="GO:0016887">
    <property type="term" value="F:ATP hydrolysis activity"/>
    <property type="evidence" value="ECO:0007669"/>
    <property type="project" value="InterPro"/>
</dbReference>
<dbReference type="Pfam" id="PF00664">
    <property type="entry name" value="ABC_membrane"/>
    <property type="match status" value="1"/>
</dbReference>
<dbReference type="InterPro" id="IPR039421">
    <property type="entry name" value="Type_1_exporter"/>
</dbReference>
<dbReference type="GO" id="GO:0005524">
    <property type="term" value="F:ATP binding"/>
    <property type="evidence" value="ECO:0007669"/>
    <property type="project" value="UniProtKB-KW"/>
</dbReference>
<dbReference type="InterPro" id="IPR017871">
    <property type="entry name" value="ABC_transporter-like_CS"/>
</dbReference>
<dbReference type="PANTHER" id="PTHR43394">
    <property type="entry name" value="ATP-DEPENDENT PERMEASE MDL1, MITOCHONDRIAL"/>
    <property type="match status" value="1"/>
</dbReference>
<keyword evidence="10 11" id="KW-0472">Membrane</keyword>
<evidence type="ECO:0000256" key="7">
    <source>
        <dbReference type="ARBA" id="ARBA00022967"/>
    </source>
</evidence>
<feature type="transmembrane region" description="Helical" evidence="11">
    <location>
        <begin position="244"/>
        <end position="267"/>
    </location>
</feature>
<feature type="transmembrane region" description="Helical" evidence="11">
    <location>
        <begin position="132"/>
        <end position="156"/>
    </location>
</feature>
<dbReference type="CDD" id="cd18552">
    <property type="entry name" value="ABC_6TM_MsbA_like"/>
    <property type="match status" value="1"/>
</dbReference>
<feature type="transmembrane region" description="Helical" evidence="11">
    <location>
        <begin position="20"/>
        <end position="43"/>
    </location>
</feature>
<evidence type="ECO:0000256" key="5">
    <source>
        <dbReference type="ARBA" id="ARBA00022741"/>
    </source>
</evidence>
<sequence length="581" mass="64078">MLAEQQKTSFRRVWQYAKPYKLVMSIAIFGVMLDALVQGTFMFLFEYMIDDAFGQHDQTVIKILPWAIIIMFSIRGIGNYLATYGLNWVGRKVIADLRQLVFAKYLKLPTSFFDKESSAGLISRMTFDIEMMAMGVSITVVTIIRDVLTIMALITVMLLQSVSLTLVVFILVPIVALIIAVVNKRFRKISHRIQNSMSGVSEVVEEVVKGQKVVRVFSAQEDEEKRFYTVNNQNRYLNMKVVSIRAMSSSTVQILTACALAIIIYFATVPAAIGAWTGGKFMSFIGAMMAMIPPLKRMADSSAMIQKTLAAADSVFSILDQDSEIDAGKEKLQAKQIALKFDNLSFVYADGTQALSQLNLEINQGQTVAFVGESGGGKSTLVNLVPGFYRCTSGKLLLNNQDINDFSLESIRNHIAFVDQSVVLFNDTVANNIAYGSNKTASKEQIIQVAKQANAYEFIQQLPLGFDTMLGENGTRLSGGQRQRIAIARAILKDAPLLILDEATSALDSESEKIIQSALEKVMTGRTTLIIAHRLSTIEKADIVVVMAGGEIVEMGTHTQLLACDGIYAKLHQIQVSTKKS</sequence>
<dbReference type="EMBL" id="UOEW01000223">
    <property type="protein sequence ID" value="VAW39321.1"/>
    <property type="molecule type" value="Genomic_DNA"/>
</dbReference>
<gene>
    <name evidence="14" type="ORF">MNBD_GAMMA01-1985</name>
</gene>
<accession>A0A3B0V910</accession>
<dbReference type="GO" id="GO:0034040">
    <property type="term" value="F:ATPase-coupled lipid transmembrane transporter activity"/>
    <property type="evidence" value="ECO:0007669"/>
    <property type="project" value="InterPro"/>
</dbReference>